<gene>
    <name evidence="1" type="ORF">A2J07_00965</name>
</gene>
<dbReference type="EMBL" id="LVEA01000001">
    <property type="protein sequence ID" value="KYL05339.1"/>
    <property type="molecule type" value="Genomic_DNA"/>
</dbReference>
<evidence type="ECO:0000313" key="1">
    <source>
        <dbReference type="EMBL" id="KYL05339.1"/>
    </source>
</evidence>
<accession>A0A162J8M3</accession>
<protein>
    <submittedName>
        <fullName evidence="1">Uncharacterized protein</fullName>
    </submittedName>
</protein>
<comment type="caution">
    <text evidence="1">The sequence shown here is derived from an EMBL/GenBank/DDBJ whole genome shotgun (WGS) entry which is preliminary data.</text>
</comment>
<reference evidence="1 2" key="1">
    <citation type="submission" date="2016-03" db="EMBL/GenBank/DDBJ databases">
        <title>Comparative genomics of human isolates of Fusobacterium necrophorum.</title>
        <authorList>
            <person name="Jensen A."/>
            <person name="Bank S."/>
            <person name="Andersen P.S."/>
            <person name="Kristensen L.H."/>
            <person name="Prag J."/>
        </authorList>
    </citation>
    <scope>NUCLEOTIDE SEQUENCE [LARGE SCALE GENOMIC DNA]</scope>
    <source>
        <strain evidence="1 2">LS_1264</strain>
    </source>
</reference>
<evidence type="ECO:0000313" key="2">
    <source>
        <dbReference type="Proteomes" id="UP000075816"/>
    </source>
</evidence>
<name>A0A162J8M3_9FUSO</name>
<proteinExistence type="predicted"/>
<dbReference type="RefSeq" id="WP_062680910.1">
    <property type="nucleotide sequence ID" value="NZ_CAXOVC010000002.1"/>
</dbReference>
<dbReference type="Proteomes" id="UP000075816">
    <property type="component" value="Unassembled WGS sequence"/>
</dbReference>
<organism evidence="1 2">
    <name type="scientific">Fusobacterium necrophorum subsp. funduliforme</name>
    <dbReference type="NCBI Taxonomy" id="143387"/>
    <lineage>
        <taxon>Bacteria</taxon>
        <taxon>Fusobacteriati</taxon>
        <taxon>Fusobacteriota</taxon>
        <taxon>Fusobacteriia</taxon>
        <taxon>Fusobacteriales</taxon>
        <taxon>Fusobacteriaceae</taxon>
        <taxon>Fusobacterium</taxon>
    </lineage>
</organism>
<dbReference type="AlphaFoldDB" id="A0A162J8M3"/>
<sequence>MEDLKDKIFKEFQENLKKEEVVVEKTKNTEIGIVKKKKKKKKKKKNEKTATEASLLPATNEFETPEFLSFKSKLLENEAAKDFIQVLLPNYVKNGFTDISVNKYVSMKMKFPKLNAFILNPSFEDITIGKPGEIFFIKPLDLSEYKEFNLNIGKREEKIDEFMHFCLEKCIVYPEISLHEIVEMTTGKKMAIHGTIMNISDLNKTYNVIEV</sequence>